<feature type="region of interest" description="Disordered" evidence="7">
    <location>
        <begin position="359"/>
        <end position="390"/>
    </location>
</feature>
<dbReference type="GO" id="GO:0006351">
    <property type="term" value="P:DNA-templated transcription"/>
    <property type="evidence" value="ECO:0007669"/>
    <property type="project" value="InterPro"/>
</dbReference>
<dbReference type="PANTHER" id="PTHR47338">
    <property type="entry name" value="ZN(II)2CYS6 TRANSCRIPTION FACTOR (EUROFUNG)-RELATED"/>
    <property type="match status" value="1"/>
</dbReference>
<dbReference type="GO" id="GO:0000981">
    <property type="term" value="F:DNA-binding transcription factor activity, RNA polymerase II-specific"/>
    <property type="evidence" value="ECO:0007669"/>
    <property type="project" value="InterPro"/>
</dbReference>
<evidence type="ECO:0000256" key="7">
    <source>
        <dbReference type="SAM" id="MobiDB-lite"/>
    </source>
</evidence>
<evidence type="ECO:0000256" key="6">
    <source>
        <dbReference type="ARBA" id="ARBA00023242"/>
    </source>
</evidence>
<dbReference type="CDD" id="cd00067">
    <property type="entry name" value="GAL4"/>
    <property type="match status" value="1"/>
</dbReference>
<organism evidence="8 9">
    <name type="scientific">Aspergillus niger</name>
    <dbReference type="NCBI Taxonomy" id="5061"/>
    <lineage>
        <taxon>Eukaryota</taxon>
        <taxon>Fungi</taxon>
        <taxon>Dikarya</taxon>
        <taxon>Ascomycota</taxon>
        <taxon>Pezizomycotina</taxon>
        <taxon>Eurotiomycetes</taxon>
        <taxon>Eurotiomycetidae</taxon>
        <taxon>Eurotiales</taxon>
        <taxon>Aspergillaceae</taxon>
        <taxon>Aspergillus</taxon>
        <taxon>Aspergillus subgen. Circumdati</taxon>
    </lineage>
</organism>
<comment type="subcellular location">
    <subcellularLocation>
        <location evidence="1">Nucleus</location>
    </subcellularLocation>
</comment>
<dbReference type="Pfam" id="PF00172">
    <property type="entry name" value="Zn_clus"/>
    <property type="match status" value="1"/>
</dbReference>
<feature type="compositionally biased region" description="Polar residues" evidence="7">
    <location>
        <begin position="210"/>
        <end position="230"/>
    </location>
</feature>
<dbReference type="SUPFAM" id="SSF57701">
    <property type="entry name" value="Zn2/Cys6 DNA-binding domain"/>
    <property type="match status" value="1"/>
</dbReference>
<evidence type="ECO:0000256" key="2">
    <source>
        <dbReference type="ARBA" id="ARBA00022723"/>
    </source>
</evidence>
<feature type="compositionally biased region" description="Polar residues" evidence="7">
    <location>
        <begin position="120"/>
        <end position="131"/>
    </location>
</feature>
<feature type="region of interest" description="Disordered" evidence="7">
    <location>
        <begin position="1"/>
        <end position="230"/>
    </location>
</feature>
<dbReference type="EMBL" id="BRPB01000028">
    <property type="protein sequence ID" value="GLA49363.1"/>
    <property type="molecule type" value="Genomic_DNA"/>
</dbReference>
<dbReference type="VEuPathDB" id="FungiDB:ATCC64974_8980"/>
<dbReference type="VEuPathDB" id="FungiDB:ASPNIDRAFT2_1180837"/>
<dbReference type="CDD" id="cd12148">
    <property type="entry name" value="fungal_TF_MHR"/>
    <property type="match status" value="1"/>
</dbReference>
<dbReference type="InterPro" id="IPR036864">
    <property type="entry name" value="Zn2-C6_fun-type_DNA-bd_sf"/>
</dbReference>
<keyword evidence="4" id="KW-0238">DNA-binding</keyword>
<dbReference type="Proteomes" id="UP001144191">
    <property type="component" value="Unassembled WGS sequence"/>
</dbReference>
<dbReference type="PROSITE" id="PS50048">
    <property type="entry name" value="ZN2_CY6_FUNGAL_2"/>
    <property type="match status" value="1"/>
</dbReference>
<sequence length="969" mass="107894">MSAFPAGSFRNMSPAIDSTSQRQPDRPANPSVPASHPYQLPPPRTSAPLPFGTAPFLHQRNQAEGRELEETSLGRSRIPGQQQTANEQLPPVSQLLTPTAHPSRPSSPYQPHRFGIYTPPNGSTASPTPFRQSDPIPRPSLHESPRAYPEALPHSHTRSLPPLAHLSTPGLAREGPLHPVHTGSPVQSSQAASYPYYGFNSPEKEYTRDFSPSETPDSAATNNPSQTANVRSHVVDERYVEGEGLCYIYADGSHCPKIIDGVPVNANWGITKAGKPRKRLAQACLTCREKKIKCQPNLPKCDQCQKSGRECRFESAPRGHRAALKATQLANRYEPRESLPPGSYAYGAASQSPYSAIRASESSASLPNTSSQSPRSEVSMLTPSAMEGPQDSVMDHEQYRLRMSGHGRLSIGAEDSARRLADDISLGSHDYSDILMEMKDLDPQDPLVSDWHTDPYEADPEAAVHYVESYFTHVNDRLYYMFPRKRFLLWLRSCNTKTSEDTMLLYSMMTLGAVFSDRPDKVTALKRYSRTARYAVEHSRHALTLQLAQSRIIIGLWYYAIGSLVPAWDAIGSAVRTVCGLRYNVESGGVIVDQSRPCEYGLHPQALIECRRRTFWVAYLMDRMTCFYTSSSTFISAQAAYLRLPCREEVYEAQEYTTVPYFQSFLNQVPESPDKDSASLSAMALQVEILSLWGDVSDHVFRLSLVPAEAYNQLFEEFHVKVAGRADGWVVRLPDHLTYSAVNMERSIRTKKADAFMSIHLLYHATLMALNRYARYQNIRAEIIERHIRTTRTHAVEILQISLALMRCAADYEPSRIVLEPGTARGTILNPFLGYVIVSATDVLSAAGLMADLPESVNLIRGGLEAVRELARFWSGAIPLATLIEKRLEAMNECLQQQAGSDRKAAFFVHGPSLDSQVRAGVQQQQQPDLATNEDLMYGGLPREQLFSALGAGEVPFSDETILWIRERS</sequence>
<dbReference type="GO" id="GO:0003677">
    <property type="term" value="F:DNA binding"/>
    <property type="evidence" value="ECO:0007669"/>
    <property type="project" value="UniProtKB-KW"/>
</dbReference>
<dbReference type="SMART" id="SM00906">
    <property type="entry name" value="Fungal_trans"/>
    <property type="match status" value="1"/>
</dbReference>
<evidence type="ECO:0000256" key="1">
    <source>
        <dbReference type="ARBA" id="ARBA00004123"/>
    </source>
</evidence>
<evidence type="ECO:0000256" key="5">
    <source>
        <dbReference type="ARBA" id="ARBA00023163"/>
    </source>
</evidence>
<dbReference type="SMART" id="SM00066">
    <property type="entry name" value="GAL4"/>
    <property type="match status" value="1"/>
</dbReference>
<keyword evidence="6" id="KW-0539">Nucleus</keyword>
<dbReference type="VEuPathDB" id="FungiDB:M747DRAFT_246491"/>
<accession>A0A3F3R6E9</accession>
<proteinExistence type="predicted"/>
<keyword evidence="3" id="KW-0805">Transcription regulation</keyword>
<evidence type="ECO:0000256" key="3">
    <source>
        <dbReference type="ARBA" id="ARBA00023015"/>
    </source>
</evidence>
<comment type="caution">
    <text evidence="8">The sequence shown here is derived from an EMBL/GenBank/DDBJ whole genome shotgun (WGS) entry which is preliminary data.</text>
</comment>
<dbReference type="GO" id="GO:0009893">
    <property type="term" value="P:positive regulation of metabolic process"/>
    <property type="evidence" value="ECO:0007669"/>
    <property type="project" value="UniProtKB-ARBA"/>
</dbReference>
<dbReference type="InterPro" id="IPR001138">
    <property type="entry name" value="Zn2Cys6_DnaBD"/>
</dbReference>
<dbReference type="GO" id="GO:0008270">
    <property type="term" value="F:zinc ion binding"/>
    <property type="evidence" value="ECO:0007669"/>
    <property type="project" value="InterPro"/>
</dbReference>
<name>A0A3F3R6E9_ASPNG</name>
<reference evidence="8" key="1">
    <citation type="submission" date="2022-07" db="EMBL/GenBank/DDBJ databases">
        <title>Taxonomy of Aspergillus series Nigri: significant species reduction supported by multi-species coalescent approaches.</title>
        <authorList>
            <person name="Bian C."/>
            <person name="Kusuya Y."/>
            <person name="Sklenar F."/>
            <person name="D'hooge E."/>
            <person name="Yaguchi T."/>
            <person name="Takahashi H."/>
            <person name="Hubka V."/>
        </authorList>
    </citation>
    <scope>NUCLEOTIDE SEQUENCE</scope>
    <source>
        <strain evidence="8">IFM 63604</strain>
    </source>
</reference>
<feature type="compositionally biased region" description="Polar residues" evidence="7">
    <location>
        <begin position="359"/>
        <end position="382"/>
    </location>
</feature>
<dbReference type="Gene3D" id="4.10.240.10">
    <property type="entry name" value="Zn(2)-C6 fungal-type DNA-binding domain"/>
    <property type="match status" value="1"/>
</dbReference>
<dbReference type="AlphaFoldDB" id="A0A3F3R6E9"/>
<dbReference type="InterPro" id="IPR050815">
    <property type="entry name" value="TF_fung"/>
</dbReference>
<dbReference type="VEuPathDB" id="FungiDB:An09g05200"/>
<protein>
    <submittedName>
        <fullName evidence="8">Uncharacterized protein</fullName>
    </submittedName>
</protein>
<keyword evidence="5" id="KW-0804">Transcription</keyword>
<keyword evidence="2" id="KW-0479">Metal-binding</keyword>
<dbReference type="Pfam" id="PF04082">
    <property type="entry name" value="Fungal_trans"/>
    <property type="match status" value="1"/>
</dbReference>
<dbReference type="PROSITE" id="PS00463">
    <property type="entry name" value="ZN2_CY6_FUNGAL_1"/>
    <property type="match status" value="1"/>
</dbReference>
<evidence type="ECO:0000313" key="9">
    <source>
        <dbReference type="Proteomes" id="UP001144191"/>
    </source>
</evidence>
<evidence type="ECO:0000256" key="4">
    <source>
        <dbReference type="ARBA" id="ARBA00023125"/>
    </source>
</evidence>
<evidence type="ECO:0000313" key="8">
    <source>
        <dbReference type="EMBL" id="GLA49363.1"/>
    </source>
</evidence>
<dbReference type="GO" id="GO:0005634">
    <property type="term" value="C:nucleus"/>
    <property type="evidence" value="ECO:0007669"/>
    <property type="project" value="UniProtKB-SubCell"/>
</dbReference>
<dbReference type="InterPro" id="IPR007219">
    <property type="entry name" value="XnlR_reg_dom"/>
</dbReference>
<dbReference type="PANTHER" id="PTHR47338:SF11">
    <property type="entry name" value="ZN(II)2CYS6 TRANSCRIPTION FACTOR (EUROFUNG)"/>
    <property type="match status" value="1"/>
</dbReference>
<gene>
    <name evidence="8" type="ORF">AnigIFM63604_005026</name>
</gene>